<proteinExistence type="predicted"/>
<name>A0ABR3R3W1_9PLEO</name>
<evidence type="ECO:0000313" key="2">
    <source>
        <dbReference type="EMBL" id="KAL1599111.1"/>
    </source>
</evidence>
<accession>A0ABR3R3W1</accession>
<comment type="caution">
    <text evidence="2">The sequence shown here is derived from an EMBL/GenBank/DDBJ whole genome shotgun (WGS) entry which is preliminary data.</text>
</comment>
<organism evidence="2 3">
    <name type="scientific">Nothophoma quercina</name>
    <dbReference type="NCBI Taxonomy" id="749835"/>
    <lineage>
        <taxon>Eukaryota</taxon>
        <taxon>Fungi</taxon>
        <taxon>Dikarya</taxon>
        <taxon>Ascomycota</taxon>
        <taxon>Pezizomycotina</taxon>
        <taxon>Dothideomycetes</taxon>
        <taxon>Pleosporomycetidae</taxon>
        <taxon>Pleosporales</taxon>
        <taxon>Pleosporineae</taxon>
        <taxon>Didymellaceae</taxon>
        <taxon>Nothophoma</taxon>
    </lineage>
</organism>
<feature type="compositionally biased region" description="Basic and acidic residues" evidence="1">
    <location>
        <begin position="117"/>
        <end position="130"/>
    </location>
</feature>
<dbReference type="Proteomes" id="UP001521222">
    <property type="component" value="Unassembled WGS sequence"/>
</dbReference>
<keyword evidence="3" id="KW-1185">Reference proteome</keyword>
<protein>
    <submittedName>
        <fullName evidence="2">Uncharacterized protein</fullName>
    </submittedName>
</protein>
<reference evidence="2 3" key="1">
    <citation type="submission" date="2024-02" db="EMBL/GenBank/DDBJ databases">
        <title>De novo assembly and annotation of 12 fungi associated with fruit tree decline syndrome in Ontario, Canada.</title>
        <authorList>
            <person name="Sulman M."/>
            <person name="Ellouze W."/>
            <person name="Ilyukhin E."/>
        </authorList>
    </citation>
    <scope>NUCLEOTIDE SEQUENCE [LARGE SCALE GENOMIC DNA]</scope>
    <source>
        <strain evidence="2 3">M97-236</strain>
    </source>
</reference>
<dbReference type="EMBL" id="JAKIXB020000021">
    <property type="protein sequence ID" value="KAL1599111.1"/>
    <property type="molecule type" value="Genomic_DNA"/>
</dbReference>
<evidence type="ECO:0000313" key="3">
    <source>
        <dbReference type="Proteomes" id="UP001521222"/>
    </source>
</evidence>
<feature type="region of interest" description="Disordered" evidence="1">
    <location>
        <begin position="117"/>
        <end position="190"/>
    </location>
</feature>
<sequence length="190" mass="21932">MLQTTPITATFPDEVSTADVEQRSRMTEIELGRSTVTSTRHRTYSLLDRLSRVQQRLSSDLGFEREQDNLSATRQWAADVNDVAWEVVTKSAELIDMVDYLMLKLEEEAEEEATFERWVAEESEHEREVNRVLAKSAEEEEVDQGCAEDDEFDERDEEGKEDDEDSGENDKDGDEMEVNGQAQKNRMDER</sequence>
<gene>
    <name evidence="2" type="ORF">SLS59_006563</name>
</gene>
<evidence type="ECO:0000256" key="1">
    <source>
        <dbReference type="SAM" id="MobiDB-lite"/>
    </source>
</evidence>
<feature type="compositionally biased region" description="Acidic residues" evidence="1">
    <location>
        <begin position="138"/>
        <end position="177"/>
    </location>
</feature>